<feature type="region of interest" description="Disordered" evidence="1">
    <location>
        <begin position="72"/>
        <end position="93"/>
    </location>
</feature>
<proteinExistence type="predicted"/>
<accession>A0ABT4I7K0</accession>
<protein>
    <recommendedName>
        <fullName evidence="4">Transposase</fullName>
    </recommendedName>
</protein>
<sequence length="93" mass="10721">MAEIRDQVAGLLQDGWEPCTDDEVRVEHEAETRRMWLPKGKRTKLYVDRKKASRSLFGALILTTKKMRIYPIEGNQNAEQTRPHDGSPGARDR</sequence>
<name>A0ABT4I7K0_9ACTO</name>
<evidence type="ECO:0000313" key="3">
    <source>
        <dbReference type="Proteomes" id="UP001072034"/>
    </source>
</evidence>
<dbReference type="RefSeq" id="WP_268916889.1">
    <property type="nucleotide sequence ID" value="NZ_JAPTMY010000006.1"/>
</dbReference>
<dbReference type="Proteomes" id="UP001072034">
    <property type="component" value="Unassembled WGS sequence"/>
</dbReference>
<reference evidence="2" key="1">
    <citation type="submission" date="2022-10" db="EMBL/GenBank/DDBJ databases">
        <title>Genome sequence of Actinomyces israelii ATCC 10048.</title>
        <authorList>
            <person name="Watt R.M."/>
            <person name="Tong W.M."/>
        </authorList>
    </citation>
    <scope>NUCLEOTIDE SEQUENCE</scope>
    <source>
        <strain evidence="2">ATCC 10048</strain>
    </source>
</reference>
<feature type="compositionally biased region" description="Basic and acidic residues" evidence="1">
    <location>
        <begin position="81"/>
        <end position="93"/>
    </location>
</feature>
<evidence type="ECO:0008006" key="4">
    <source>
        <dbReference type="Google" id="ProtNLM"/>
    </source>
</evidence>
<dbReference type="EMBL" id="JAPTMY010000006">
    <property type="protein sequence ID" value="MCZ0857262.1"/>
    <property type="molecule type" value="Genomic_DNA"/>
</dbReference>
<organism evidence="2 3">
    <name type="scientific">Actinomyces israelii</name>
    <dbReference type="NCBI Taxonomy" id="1659"/>
    <lineage>
        <taxon>Bacteria</taxon>
        <taxon>Bacillati</taxon>
        <taxon>Actinomycetota</taxon>
        <taxon>Actinomycetes</taxon>
        <taxon>Actinomycetales</taxon>
        <taxon>Actinomycetaceae</taxon>
        <taxon>Actinomyces</taxon>
    </lineage>
</organism>
<evidence type="ECO:0000256" key="1">
    <source>
        <dbReference type="SAM" id="MobiDB-lite"/>
    </source>
</evidence>
<gene>
    <name evidence="2" type="ORF">OHJ16_04295</name>
</gene>
<comment type="caution">
    <text evidence="2">The sequence shown here is derived from an EMBL/GenBank/DDBJ whole genome shotgun (WGS) entry which is preliminary data.</text>
</comment>
<keyword evidence="3" id="KW-1185">Reference proteome</keyword>
<evidence type="ECO:0000313" key="2">
    <source>
        <dbReference type="EMBL" id="MCZ0857262.1"/>
    </source>
</evidence>